<dbReference type="AlphaFoldDB" id="A0A174TRA2"/>
<dbReference type="RefSeq" id="WP_278287135.1">
    <property type="nucleotide sequence ID" value="NZ_CZAW01000072.1"/>
</dbReference>
<protein>
    <submittedName>
        <fullName evidence="1">Uncharacterized protein</fullName>
    </submittedName>
</protein>
<accession>A0A174TRA2</accession>
<dbReference type="EMBL" id="CZAW01000072">
    <property type="protein sequence ID" value="CUQ10055.1"/>
    <property type="molecule type" value="Genomic_DNA"/>
</dbReference>
<evidence type="ECO:0000313" key="1">
    <source>
        <dbReference type="EMBL" id="CUQ10055.1"/>
    </source>
</evidence>
<gene>
    <name evidence="1" type="ORF">ERS852523_03961</name>
</gene>
<reference evidence="1 2" key="1">
    <citation type="submission" date="2015-09" db="EMBL/GenBank/DDBJ databases">
        <authorList>
            <consortium name="Pathogen Informatics"/>
        </authorList>
    </citation>
    <scope>NUCLEOTIDE SEQUENCE [LARGE SCALE GENOMIC DNA]</scope>
    <source>
        <strain evidence="1 2">2789STDY5834911</strain>
    </source>
</reference>
<organism evidence="1 2">
    <name type="scientific">Blautia wexlerae</name>
    <dbReference type="NCBI Taxonomy" id="418240"/>
    <lineage>
        <taxon>Bacteria</taxon>
        <taxon>Bacillati</taxon>
        <taxon>Bacillota</taxon>
        <taxon>Clostridia</taxon>
        <taxon>Lachnospirales</taxon>
        <taxon>Lachnospiraceae</taxon>
        <taxon>Blautia</taxon>
    </lineage>
</organism>
<proteinExistence type="predicted"/>
<name>A0A174TRA2_9FIRM</name>
<sequence>MEKTNDFEEEVDTIDGYSTCSTTKQQCLTDCVPPFEAPVLSDVN</sequence>
<evidence type="ECO:0000313" key="2">
    <source>
        <dbReference type="Proteomes" id="UP000095712"/>
    </source>
</evidence>
<dbReference type="Proteomes" id="UP000095712">
    <property type="component" value="Unassembled WGS sequence"/>
</dbReference>